<dbReference type="RefSeq" id="WP_005496402.1">
    <property type="nucleotide sequence ID" value="NZ_ABIC01000003.1"/>
</dbReference>
<comment type="caution">
    <text evidence="2">The sequence shown here is derived from an EMBL/GenBank/DDBJ whole genome shotgun (WGS) entry which is preliminary data.</text>
</comment>
<dbReference type="SUPFAM" id="SSF52091">
    <property type="entry name" value="SpoIIaa-like"/>
    <property type="match status" value="1"/>
</dbReference>
<dbReference type="InterPro" id="IPR058548">
    <property type="entry name" value="MlaB-like_STAS"/>
</dbReference>
<name>A9CY37_9GAMM</name>
<evidence type="ECO:0000313" key="3">
    <source>
        <dbReference type="Proteomes" id="UP000005839"/>
    </source>
</evidence>
<evidence type="ECO:0000313" key="2">
    <source>
        <dbReference type="EMBL" id="EDQ02399.1"/>
    </source>
</evidence>
<dbReference type="AlphaFoldDB" id="A9CY37"/>
<dbReference type="EMBL" id="ABIC01000003">
    <property type="protein sequence ID" value="EDQ02399.1"/>
    <property type="molecule type" value="Genomic_DNA"/>
</dbReference>
<organism evidence="2 3">
    <name type="scientific">Shewanella benthica KT99</name>
    <dbReference type="NCBI Taxonomy" id="314608"/>
    <lineage>
        <taxon>Bacteria</taxon>
        <taxon>Pseudomonadati</taxon>
        <taxon>Pseudomonadota</taxon>
        <taxon>Gammaproteobacteria</taxon>
        <taxon>Alteromonadales</taxon>
        <taxon>Shewanellaceae</taxon>
        <taxon>Shewanella</taxon>
    </lineage>
</organism>
<reference evidence="2 3" key="1">
    <citation type="submission" date="2007-10" db="EMBL/GenBank/DDBJ databases">
        <authorList>
            <person name="Yayanos A."/>
            <person name="Ferriera S."/>
            <person name="Johnson J."/>
            <person name="Kravitz S."/>
            <person name="Halpern A."/>
            <person name="Remington K."/>
            <person name="Beeson K."/>
            <person name="Tran B."/>
            <person name="Rogers Y.-H."/>
            <person name="Friedman R."/>
            <person name="Venter J.C."/>
        </authorList>
    </citation>
    <scope>NUCLEOTIDE SEQUENCE [LARGE SCALE GENOMIC DNA]</scope>
    <source>
        <strain evidence="2 3">KT99</strain>
    </source>
</reference>
<dbReference type="STRING" id="314608.KT99_02762"/>
<keyword evidence="3" id="KW-1185">Reference proteome</keyword>
<dbReference type="InterPro" id="IPR002645">
    <property type="entry name" value="STAS_dom"/>
</dbReference>
<evidence type="ECO:0000259" key="1">
    <source>
        <dbReference type="PROSITE" id="PS50801"/>
    </source>
</evidence>
<proteinExistence type="predicted"/>
<dbReference type="PROSITE" id="PS50801">
    <property type="entry name" value="STAS"/>
    <property type="match status" value="1"/>
</dbReference>
<protein>
    <recommendedName>
        <fullName evidence="1">STAS domain-containing protein</fullName>
    </recommendedName>
</protein>
<dbReference type="Gene3D" id="3.30.750.24">
    <property type="entry name" value="STAS domain"/>
    <property type="match status" value="1"/>
</dbReference>
<dbReference type="Proteomes" id="UP000005839">
    <property type="component" value="Unassembled WGS sequence"/>
</dbReference>
<dbReference type="Pfam" id="PF13466">
    <property type="entry name" value="STAS_2"/>
    <property type="match status" value="1"/>
</dbReference>
<dbReference type="InterPro" id="IPR036513">
    <property type="entry name" value="STAS_dom_sf"/>
</dbReference>
<gene>
    <name evidence="2" type="ORF">KT99_02762</name>
</gene>
<feature type="domain" description="STAS" evidence="1">
    <location>
        <begin position="1"/>
        <end position="102"/>
    </location>
</feature>
<accession>A9CY37</accession>
<sequence length="102" mass="11557">MSQQTIKLDSELTIRNIQPIFAQLSELLTHDKELHIDASLLTRVDTAGAQLLYLFSQTCASRSLRVDWLNCQPELQINLDNLGINIPEIAIPELKAELDEEK</sequence>